<dbReference type="OrthoDB" id="191139at2759"/>
<feature type="transmembrane region" description="Helical" evidence="6">
    <location>
        <begin position="212"/>
        <end position="234"/>
    </location>
</feature>
<comment type="subcellular location">
    <subcellularLocation>
        <location evidence="1">Membrane</location>
        <topology evidence="1">Multi-pass membrane protein</topology>
    </subcellularLocation>
</comment>
<feature type="transmembrane region" description="Helical" evidence="6">
    <location>
        <begin position="507"/>
        <end position="531"/>
    </location>
</feature>
<evidence type="ECO:0000313" key="8">
    <source>
        <dbReference type="Proteomes" id="UP000444721"/>
    </source>
</evidence>
<dbReference type="Pfam" id="PF03547">
    <property type="entry name" value="Mem_trans"/>
    <property type="match status" value="1"/>
</dbReference>
<dbReference type="RefSeq" id="XP_044564617.1">
    <property type="nucleotide sequence ID" value="XM_044700882.1"/>
</dbReference>
<keyword evidence="2 6" id="KW-0812">Transmembrane</keyword>
<feature type="transmembrane region" description="Helical" evidence="6">
    <location>
        <begin position="65"/>
        <end position="93"/>
    </location>
</feature>
<dbReference type="VEuPathDB" id="AmoebaDB:NF0013070"/>
<dbReference type="VEuPathDB" id="AmoebaDB:NfTy_049670"/>
<organism evidence="7 8">
    <name type="scientific">Naegleria fowleri</name>
    <name type="common">Brain eating amoeba</name>
    <dbReference type="NCBI Taxonomy" id="5763"/>
    <lineage>
        <taxon>Eukaryota</taxon>
        <taxon>Discoba</taxon>
        <taxon>Heterolobosea</taxon>
        <taxon>Tetramitia</taxon>
        <taxon>Eutetramitia</taxon>
        <taxon>Vahlkampfiidae</taxon>
        <taxon>Naegleria</taxon>
    </lineage>
</organism>
<feature type="region of interest" description="Disordered" evidence="5">
    <location>
        <begin position="317"/>
        <end position="338"/>
    </location>
</feature>
<keyword evidence="3 6" id="KW-1133">Transmembrane helix</keyword>
<accession>A0A6A5BZZ9</accession>
<feature type="transmembrane region" description="Helical" evidence="6">
    <location>
        <begin position="359"/>
        <end position="381"/>
    </location>
</feature>
<dbReference type="GeneID" id="68108275"/>
<evidence type="ECO:0000256" key="2">
    <source>
        <dbReference type="ARBA" id="ARBA00022692"/>
    </source>
</evidence>
<evidence type="ECO:0000256" key="5">
    <source>
        <dbReference type="SAM" id="MobiDB-lite"/>
    </source>
</evidence>
<dbReference type="AlphaFoldDB" id="A0A6A5BZZ9"/>
<dbReference type="PANTHER" id="PTHR31419">
    <property type="entry name" value="PROTEIN PIN-LIKES 2"/>
    <property type="match status" value="1"/>
</dbReference>
<dbReference type="PANTHER" id="PTHR31419:SF1">
    <property type="entry name" value="PROTEIN PIN-LIKES 6"/>
    <property type="match status" value="1"/>
</dbReference>
<feature type="transmembrane region" description="Helical" evidence="6">
    <location>
        <begin position="105"/>
        <end position="125"/>
    </location>
</feature>
<dbReference type="VEuPathDB" id="AmoebaDB:NF0013080"/>
<gene>
    <name evidence="7" type="ORF">FDP41_001057</name>
</gene>
<sequence>MDAGIVVPVLNHNDSSPAEAFYRTSLMALMHATGGSSHEFYNNPSSWLSVNSSSNSTHSDANVTFLLFMTSLSATIEVVIACSIGAVLVFVGVLTPERVQFMSKLIFTVFSPTFNLHALSRAISIEALSHLWMLPIINLIQTIVGNIIGRIVFFRKFWRGTLSYEQQQVQHVTQTFNNGVTLPLVFMSAICKISAGGVLFDIDVDKAVEQAIAYINVYTLPSIFLFWSYGLTALSPPKKEEGKISLPIRKEISEHAEMMKHHEDNESVETGEIHHFDQNHQEFEESSQSIEMKEHIESPHHTEAHGTNEEMNHHFEDASTHEESGVLQDLESPSTSNQRSFFEKCKDFYNGDRMKRARFILKQTINAPVIALFLGTIIGLIEPVKTFLITNPPMIVSAFVHTLTLFSSAIFPISMLILGANVATTLRASLHSSVDENESSLPLSQRLKKFLNILYLLRWFRKKFINFNNPLALLISIVVKLAVMPLCGVGVVYLGTVVWKIFPPDPILVLTILVEFSVPMAMATTTLSSINGDFGQKIICENLLFNYLLAPLSMSLYCWWFLNLCCQFTGCL</sequence>
<dbReference type="GO" id="GO:0016020">
    <property type="term" value="C:membrane"/>
    <property type="evidence" value="ECO:0007669"/>
    <property type="project" value="UniProtKB-SubCell"/>
</dbReference>
<evidence type="ECO:0000313" key="7">
    <source>
        <dbReference type="EMBL" id="KAF0979904.1"/>
    </source>
</evidence>
<feature type="transmembrane region" description="Helical" evidence="6">
    <location>
        <begin position="393"/>
        <end position="418"/>
    </location>
</feature>
<evidence type="ECO:0000256" key="3">
    <source>
        <dbReference type="ARBA" id="ARBA00022989"/>
    </source>
</evidence>
<dbReference type="Proteomes" id="UP000444721">
    <property type="component" value="Unassembled WGS sequence"/>
</dbReference>
<feature type="transmembrane region" description="Helical" evidence="6">
    <location>
        <begin position="131"/>
        <end position="154"/>
    </location>
</feature>
<evidence type="ECO:0000256" key="6">
    <source>
        <dbReference type="SAM" id="Phobius"/>
    </source>
</evidence>
<name>A0A6A5BZZ9_NAEFO</name>
<protein>
    <submittedName>
        <fullName evidence="7">Uncharacterized protein</fullName>
    </submittedName>
</protein>
<keyword evidence="4 6" id="KW-0472">Membrane</keyword>
<dbReference type="GO" id="GO:0055085">
    <property type="term" value="P:transmembrane transport"/>
    <property type="evidence" value="ECO:0007669"/>
    <property type="project" value="InterPro"/>
</dbReference>
<dbReference type="EMBL" id="VFQX01000022">
    <property type="protein sequence ID" value="KAF0979904.1"/>
    <property type="molecule type" value="Genomic_DNA"/>
</dbReference>
<comment type="caution">
    <text evidence="7">The sequence shown here is derived from an EMBL/GenBank/DDBJ whole genome shotgun (WGS) entry which is preliminary data.</text>
</comment>
<feature type="transmembrane region" description="Helical" evidence="6">
    <location>
        <begin position="543"/>
        <end position="562"/>
    </location>
</feature>
<proteinExistence type="predicted"/>
<evidence type="ECO:0000256" key="1">
    <source>
        <dbReference type="ARBA" id="ARBA00004141"/>
    </source>
</evidence>
<dbReference type="VEuPathDB" id="AmoebaDB:FDP41_001057"/>
<keyword evidence="8" id="KW-1185">Reference proteome</keyword>
<dbReference type="InterPro" id="IPR004776">
    <property type="entry name" value="Mem_transp_PIN-like"/>
</dbReference>
<feature type="transmembrane region" description="Helical" evidence="6">
    <location>
        <begin position="175"/>
        <end position="200"/>
    </location>
</feature>
<reference evidence="7 8" key="1">
    <citation type="journal article" date="2019" name="Sci. Rep.">
        <title>Nanopore sequencing improves the draft genome of the human pathogenic amoeba Naegleria fowleri.</title>
        <authorList>
            <person name="Liechti N."/>
            <person name="Schurch N."/>
            <person name="Bruggmann R."/>
            <person name="Wittwer M."/>
        </authorList>
    </citation>
    <scope>NUCLEOTIDE SEQUENCE [LARGE SCALE GENOMIC DNA]</scope>
    <source>
        <strain evidence="7 8">ATCC 30894</strain>
    </source>
</reference>
<dbReference type="OMA" id="WSWGYHI"/>
<dbReference type="InterPro" id="IPR039305">
    <property type="entry name" value="PILS2/6"/>
</dbReference>
<evidence type="ECO:0000256" key="4">
    <source>
        <dbReference type="ARBA" id="ARBA00023136"/>
    </source>
</evidence>
<feature type="transmembrane region" description="Helical" evidence="6">
    <location>
        <begin position="471"/>
        <end position="495"/>
    </location>
</feature>